<evidence type="ECO:0000313" key="6">
    <source>
        <dbReference type="EMBL" id="TLK24796.1"/>
    </source>
</evidence>
<dbReference type="InterPro" id="IPR046335">
    <property type="entry name" value="LacI/GalR-like_sensor"/>
</dbReference>
<dbReference type="PROSITE" id="PS50932">
    <property type="entry name" value="HTH_LACI_2"/>
    <property type="match status" value="1"/>
</dbReference>
<dbReference type="SUPFAM" id="SSF47413">
    <property type="entry name" value="lambda repressor-like DNA-binding domains"/>
    <property type="match status" value="1"/>
</dbReference>
<dbReference type="EMBL" id="VBRC01000010">
    <property type="protein sequence ID" value="TLK24796.1"/>
    <property type="molecule type" value="Genomic_DNA"/>
</dbReference>
<sequence>MARHAGVVPSTVSRAIHGHPDIGPETRARVQEAIQALGYRPDRLARSIRQGRTQSISVMVPMAGGDFYSRLINAIDAALGEQDYDAALFPLLSERRLQRYRDPDALPYQTDGVIYASLDPTHLYPGGRVPSHLPAVLVDIHNPHFDHVVVNNVQGGRLAAGHLLQRPAPTFVIAVEERFNTPFASGVFRERLAGFRAVYREEGVNLPDGHIYTAEFSWESARAATRQLLKQAQQPFNLFATCDLFAQGVIDECAAAHLELGQDVRLIGFDDQPWAAEHGLTTIRQPIEEMGEAAAKLLLERINDPTRPIQSRSFEPTLVPRTTT</sequence>
<dbReference type="CDD" id="cd01392">
    <property type="entry name" value="HTH_LacI"/>
    <property type="match status" value="1"/>
</dbReference>
<dbReference type="Pfam" id="PF00356">
    <property type="entry name" value="LacI"/>
    <property type="match status" value="1"/>
</dbReference>
<name>A0AAJ5F1W4_9DEIO</name>
<dbReference type="InterPro" id="IPR010982">
    <property type="entry name" value="Lambda_DNA-bd_dom_sf"/>
</dbReference>
<keyword evidence="1" id="KW-0805">Transcription regulation</keyword>
<dbReference type="Gene3D" id="1.10.260.40">
    <property type="entry name" value="lambda repressor-like DNA-binding domains"/>
    <property type="match status" value="1"/>
</dbReference>
<keyword evidence="3" id="KW-0804">Transcription</keyword>
<feature type="domain" description="HTH lacI-type" evidence="5">
    <location>
        <begin position="1"/>
        <end position="50"/>
    </location>
</feature>
<protein>
    <submittedName>
        <fullName evidence="6">LacI family transcriptional regulator</fullName>
    </submittedName>
</protein>
<dbReference type="Proteomes" id="UP000308000">
    <property type="component" value="Unassembled WGS sequence"/>
</dbReference>
<dbReference type="PANTHER" id="PTHR30146:SF120">
    <property type="entry name" value="ALANINE RACEMASE"/>
    <property type="match status" value="1"/>
</dbReference>
<dbReference type="SUPFAM" id="SSF53822">
    <property type="entry name" value="Periplasmic binding protein-like I"/>
    <property type="match status" value="1"/>
</dbReference>
<organism evidence="6 7">
    <name type="scientific">Deinococcus metallilatus</name>
    <dbReference type="NCBI Taxonomy" id="1211322"/>
    <lineage>
        <taxon>Bacteria</taxon>
        <taxon>Thermotogati</taxon>
        <taxon>Deinococcota</taxon>
        <taxon>Deinococci</taxon>
        <taxon>Deinococcales</taxon>
        <taxon>Deinococcaceae</taxon>
        <taxon>Deinococcus</taxon>
    </lineage>
</organism>
<evidence type="ECO:0000256" key="2">
    <source>
        <dbReference type="ARBA" id="ARBA00023125"/>
    </source>
</evidence>
<evidence type="ECO:0000259" key="5">
    <source>
        <dbReference type="PROSITE" id="PS50932"/>
    </source>
</evidence>
<evidence type="ECO:0000313" key="7">
    <source>
        <dbReference type="Proteomes" id="UP000308000"/>
    </source>
</evidence>
<dbReference type="PANTHER" id="PTHR30146">
    <property type="entry name" value="LACI-RELATED TRANSCRIPTIONAL REPRESSOR"/>
    <property type="match status" value="1"/>
</dbReference>
<dbReference type="SMART" id="SM00354">
    <property type="entry name" value="HTH_LACI"/>
    <property type="match status" value="1"/>
</dbReference>
<feature type="region of interest" description="Disordered" evidence="4">
    <location>
        <begin position="1"/>
        <end position="24"/>
    </location>
</feature>
<dbReference type="Pfam" id="PF13377">
    <property type="entry name" value="Peripla_BP_3"/>
    <property type="match status" value="1"/>
</dbReference>
<proteinExistence type="predicted"/>
<dbReference type="GO" id="GO:0003700">
    <property type="term" value="F:DNA-binding transcription factor activity"/>
    <property type="evidence" value="ECO:0007669"/>
    <property type="project" value="TreeGrafter"/>
</dbReference>
<evidence type="ECO:0000256" key="4">
    <source>
        <dbReference type="SAM" id="MobiDB-lite"/>
    </source>
</evidence>
<dbReference type="InterPro" id="IPR000843">
    <property type="entry name" value="HTH_LacI"/>
</dbReference>
<evidence type="ECO:0000256" key="1">
    <source>
        <dbReference type="ARBA" id="ARBA00023015"/>
    </source>
</evidence>
<keyword evidence="2" id="KW-0238">DNA-binding</keyword>
<reference evidence="6 7" key="1">
    <citation type="submission" date="2019-04" db="EMBL/GenBank/DDBJ databases">
        <title>Deinococcus metalilatus MA1002 mutant No.5.</title>
        <authorList>
            <person name="Park W."/>
            <person name="Park C."/>
        </authorList>
    </citation>
    <scope>NUCLEOTIDE SEQUENCE [LARGE SCALE GENOMIC DNA]</scope>
    <source>
        <strain evidence="6 7">MA1002-m5</strain>
    </source>
</reference>
<dbReference type="InterPro" id="IPR028082">
    <property type="entry name" value="Peripla_BP_I"/>
</dbReference>
<dbReference type="Gene3D" id="3.40.50.2300">
    <property type="match status" value="2"/>
</dbReference>
<evidence type="ECO:0000256" key="3">
    <source>
        <dbReference type="ARBA" id="ARBA00023163"/>
    </source>
</evidence>
<comment type="caution">
    <text evidence="6">The sequence shown here is derived from an EMBL/GenBank/DDBJ whole genome shotgun (WGS) entry which is preliminary data.</text>
</comment>
<gene>
    <name evidence="6" type="ORF">FCS05_13990</name>
</gene>
<dbReference type="GO" id="GO:0000976">
    <property type="term" value="F:transcription cis-regulatory region binding"/>
    <property type="evidence" value="ECO:0007669"/>
    <property type="project" value="TreeGrafter"/>
</dbReference>
<accession>A0AAJ5F1W4</accession>
<dbReference type="AlphaFoldDB" id="A0AAJ5F1W4"/>